<sequence length="430" mass="48429">MQFVNLGTFKENAHKQFNEMKDIHNNSTLSLHISTYEENSIETYSNEKNEFKAEKFKFNKSKTFFQESVKQFEIPRQQKDMKYEPEIMQFKASQSLINPNDNIFATKMKLEKQQTATLNLKPCSMTSFSHANKEIFYGIACYEQNSQNEYIGEIIITKSSDLSEVKKIPANGGVFRIYSLPEENSIYAVTTSGDFMFINNELFDTKIMSHPDQPYYTDGSVTSSLLATTDDKGNLHIFDRATAKPLVKTRAHRLRKVGDLECPAWSCSFLNDTSVVSVGDDGRMCLWDLRESNLKESSFIQGVTDDGMVFVSLKHDHVIAVGDYAQNYCLFDLRSTDKKPMIIKEFPGGVWHVDSSLEISRGLSAAACMQGGVIVFDSSTTNSGVDIVAHDSNSSLTYGVALHEDSDGSIAVAEVEFDTKKLNKYLLLKE</sequence>
<evidence type="ECO:0000313" key="2">
    <source>
        <dbReference type="WBParaSite" id="ES5_v2.g13339.t1"/>
    </source>
</evidence>
<evidence type="ECO:0000313" key="1">
    <source>
        <dbReference type="Proteomes" id="UP000887579"/>
    </source>
</evidence>
<dbReference type="WBParaSite" id="ES5_v2.g13339.t1">
    <property type="protein sequence ID" value="ES5_v2.g13339.t1"/>
    <property type="gene ID" value="ES5_v2.g13339"/>
</dbReference>
<reference evidence="2" key="1">
    <citation type="submission" date="2022-11" db="UniProtKB">
        <authorList>
            <consortium name="WormBaseParasite"/>
        </authorList>
    </citation>
    <scope>IDENTIFICATION</scope>
</reference>
<name>A0AC34F8E9_9BILA</name>
<accession>A0AC34F8E9</accession>
<protein>
    <submittedName>
        <fullName evidence="2">Uncharacterized protein</fullName>
    </submittedName>
</protein>
<organism evidence="1 2">
    <name type="scientific">Panagrolaimus sp. ES5</name>
    <dbReference type="NCBI Taxonomy" id="591445"/>
    <lineage>
        <taxon>Eukaryota</taxon>
        <taxon>Metazoa</taxon>
        <taxon>Ecdysozoa</taxon>
        <taxon>Nematoda</taxon>
        <taxon>Chromadorea</taxon>
        <taxon>Rhabditida</taxon>
        <taxon>Tylenchina</taxon>
        <taxon>Panagrolaimomorpha</taxon>
        <taxon>Panagrolaimoidea</taxon>
        <taxon>Panagrolaimidae</taxon>
        <taxon>Panagrolaimus</taxon>
    </lineage>
</organism>
<proteinExistence type="predicted"/>
<dbReference type="Proteomes" id="UP000887579">
    <property type="component" value="Unplaced"/>
</dbReference>